<name>A0ABR3DH67_NEUIN</name>
<sequence>MVVVGHLDIDQVPERFSPWASSVPAAVLTCENRCHVQPGLHAPARRSVFFRAADAIALIGIPSASATYLTPTDWEKRQLLAVVNHQPEGRGVRRYRILWASLVALCKKPLLGARAAEVLGKGIMRGVLEVSWLEDVYSGGNALADVRNWLYEGVGRMSRYGCQTGLTVAGFGICKRWERRSQYHEAEQQRHYVDVKILRAELEPLYCDAPWQVLVQVVYSSAMARGQDHGRSQRAILTGHCGH</sequence>
<keyword evidence="2" id="KW-1185">Reference proteome</keyword>
<accession>A0ABR3DH67</accession>
<evidence type="ECO:0000313" key="1">
    <source>
        <dbReference type="EMBL" id="KAL0471732.1"/>
    </source>
</evidence>
<proteinExistence type="predicted"/>
<evidence type="ECO:0000313" key="2">
    <source>
        <dbReference type="Proteomes" id="UP001451303"/>
    </source>
</evidence>
<dbReference type="Proteomes" id="UP001451303">
    <property type="component" value="Unassembled WGS sequence"/>
</dbReference>
<comment type="caution">
    <text evidence="1">The sequence shown here is derived from an EMBL/GenBank/DDBJ whole genome shotgun (WGS) entry which is preliminary data.</text>
</comment>
<gene>
    <name evidence="1" type="ORF">QR685DRAFT_519958</name>
</gene>
<protein>
    <submittedName>
        <fullName evidence="1">Uncharacterized protein</fullName>
    </submittedName>
</protein>
<reference evidence="1 2" key="1">
    <citation type="submission" date="2023-09" db="EMBL/GenBank/DDBJ databases">
        <title>Multi-omics analysis of a traditional fermented food reveals byproduct-associated fungal strains for waste-to-food upcycling.</title>
        <authorList>
            <consortium name="Lawrence Berkeley National Laboratory"/>
            <person name="Rekdal V.M."/>
            <person name="Villalobos-Escobedo J.M."/>
            <person name="Rodriguez-Valeron N."/>
            <person name="Garcia M.O."/>
            <person name="Vasquez D.P."/>
            <person name="Damayanti I."/>
            <person name="Sorensen P.M."/>
            <person name="Baidoo E.E."/>
            <person name="De Carvalho A.C."/>
            <person name="Riley R."/>
            <person name="Lipzen A."/>
            <person name="He G."/>
            <person name="Yan M."/>
            <person name="Haridas S."/>
            <person name="Daum C."/>
            <person name="Yoshinaga Y."/>
            <person name="Ng V."/>
            <person name="Grigoriev I.V."/>
            <person name="Munk R."/>
            <person name="Nuraida L."/>
            <person name="Wijaya C.H."/>
            <person name="Morales P.-C."/>
            <person name="Keasling J.D."/>
        </authorList>
    </citation>
    <scope>NUCLEOTIDE SEQUENCE [LARGE SCALE GENOMIC DNA]</scope>
    <source>
        <strain evidence="1 2">FGSC 2613</strain>
    </source>
</reference>
<organism evidence="1 2">
    <name type="scientific">Neurospora intermedia</name>
    <dbReference type="NCBI Taxonomy" id="5142"/>
    <lineage>
        <taxon>Eukaryota</taxon>
        <taxon>Fungi</taxon>
        <taxon>Dikarya</taxon>
        <taxon>Ascomycota</taxon>
        <taxon>Pezizomycotina</taxon>
        <taxon>Sordariomycetes</taxon>
        <taxon>Sordariomycetidae</taxon>
        <taxon>Sordariales</taxon>
        <taxon>Sordariaceae</taxon>
        <taxon>Neurospora</taxon>
    </lineage>
</organism>
<dbReference type="EMBL" id="JAVLET010000003">
    <property type="protein sequence ID" value="KAL0471732.1"/>
    <property type="molecule type" value="Genomic_DNA"/>
</dbReference>